<accession>A0ABN9QBH0</accession>
<dbReference type="Proteomes" id="UP001189429">
    <property type="component" value="Unassembled WGS sequence"/>
</dbReference>
<reference evidence="2" key="1">
    <citation type="submission" date="2023-10" db="EMBL/GenBank/DDBJ databases">
        <authorList>
            <person name="Chen Y."/>
            <person name="Shah S."/>
            <person name="Dougan E. K."/>
            <person name="Thang M."/>
            <person name="Chan C."/>
        </authorList>
    </citation>
    <scope>NUCLEOTIDE SEQUENCE [LARGE SCALE GENOMIC DNA]</scope>
</reference>
<protein>
    <submittedName>
        <fullName evidence="2">Uncharacterized protein</fullName>
    </submittedName>
</protein>
<evidence type="ECO:0000313" key="3">
    <source>
        <dbReference type="Proteomes" id="UP001189429"/>
    </source>
</evidence>
<dbReference type="EMBL" id="CAUYUJ010002670">
    <property type="protein sequence ID" value="CAK0801856.1"/>
    <property type="molecule type" value="Genomic_DNA"/>
</dbReference>
<comment type="caution">
    <text evidence="2">The sequence shown here is derived from an EMBL/GenBank/DDBJ whole genome shotgun (WGS) entry which is preliminary data.</text>
</comment>
<evidence type="ECO:0000256" key="1">
    <source>
        <dbReference type="SAM" id="MobiDB-lite"/>
    </source>
</evidence>
<keyword evidence="3" id="KW-1185">Reference proteome</keyword>
<proteinExistence type="predicted"/>
<name>A0ABN9QBH0_9DINO</name>
<feature type="region of interest" description="Disordered" evidence="1">
    <location>
        <begin position="129"/>
        <end position="153"/>
    </location>
</feature>
<evidence type="ECO:0000313" key="2">
    <source>
        <dbReference type="EMBL" id="CAK0801856.1"/>
    </source>
</evidence>
<sequence length="153" mass="15706">MPWLQEAALAGLPRSGTAAQPLLRWRARGRPPRAPRPGTPALAAAGNQSIPELAAPELGRCLWPSATVFPRAVAARPGSEPTDIEGEGGALGGLAPALAAPCQAEVGTFCSSENLYRLDARAPPHPYGAAQPPLWAAVGRSGSSTHKGDPPPE</sequence>
<gene>
    <name evidence="2" type="ORF">PCOR1329_LOCUS9571</name>
</gene>
<organism evidence="2 3">
    <name type="scientific">Prorocentrum cordatum</name>
    <dbReference type="NCBI Taxonomy" id="2364126"/>
    <lineage>
        <taxon>Eukaryota</taxon>
        <taxon>Sar</taxon>
        <taxon>Alveolata</taxon>
        <taxon>Dinophyceae</taxon>
        <taxon>Prorocentrales</taxon>
        <taxon>Prorocentraceae</taxon>
        <taxon>Prorocentrum</taxon>
    </lineage>
</organism>
<feature type="region of interest" description="Disordered" evidence="1">
    <location>
        <begin position="20"/>
        <end position="44"/>
    </location>
</feature>